<dbReference type="Pfam" id="PF03864">
    <property type="entry name" value="Phage_cap_E"/>
    <property type="match status" value="1"/>
</dbReference>
<gene>
    <name evidence="1" type="ORF">DCM90_01935</name>
</gene>
<keyword evidence="2" id="KW-1185">Reference proteome</keyword>
<dbReference type="Gene3D" id="3.30.1930.10">
    <property type="entry name" value="capsid protein of prophage domain"/>
    <property type="match status" value="1"/>
</dbReference>
<dbReference type="Gene3D" id="3.15.30.10">
    <property type="entry name" value="putative capsid protein of prophage domain like"/>
    <property type="match status" value="1"/>
</dbReference>
<sequence>MMKKQVSMNLQRFASIANMFSTPQVLDYVRDRQFPTFLGDSLFPARRVNSLKLDQVYAGNRTPVIAHVAAFDAEAEIGSRQASKSTLELALIKRKMQIKEDDLIALQNPRTAEEADYLKNRVYDDIDELVQGVYAQVEKMTMDALATGKVSVINPDTQEQYDFDYQVPESHQADLTGKDGTTWDNASADPINDLIKWVDSMDVSATRILTSRKIYRLFTQNANVLKAVYGTSTRALGQGDLDAFMEAQGLPVIRTYDSKYREEDSKGVLTTKRYFPEDKLVLMGDDILGEKLYGPTPEEIGLAGDPAVQKSAHGNVFATIYTDTKDPVGTWEKATAVALPSFPGANEVFQATPIKASN</sequence>
<dbReference type="AlphaFoldDB" id="A0A2V1N0Z6"/>
<dbReference type="InterPro" id="IPR005564">
    <property type="entry name" value="Major_capsid_GpE"/>
</dbReference>
<evidence type="ECO:0000313" key="1">
    <source>
        <dbReference type="EMBL" id="PWG00961.1"/>
    </source>
</evidence>
<reference evidence="1 2" key="1">
    <citation type="journal article" date="2018" name="Int. J. Syst. Evol. Microbiol.">
        <title>Lactobacillus bambusae sp. nov., isolated from a traditional fermented Ma-bamboo shoots of Taiwan.</title>
        <authorList>
            <person name="Wang L.-T."/>
        </authorList>
    </citation>
    <scope>NUCLEOTIDE SEQUENCE [LARGE SCALE GENOMIC DNA]</scope>
    <source>
        <strain evidence="1 2">BS-W1</strain>
    </source>
</reference>
<organism evidence="1 2">
    <name type="scientific">Levilactobacillus bambusae</name>
    <dbReference type="NCBI Taxonomy" id="2024736"/>
    <lineage>
        <taxon>Bacteria</taxon>
        <taxon>Bacillati</taxon>
        <taxon>Bacillota</taxon>
        <taxon>Bacilli</taxon>
        <taxon>Lactobacillales</taxon>
        <taxon>Lactobacillaceae</taxon>
        <taxon>Levilactobacillus</taxon>
    </lineage>
</organism>
<comment type="caution">
    <text evidence="1">The sequence shown here is derived from an EMBL/GenBank/DDBJ whole genome shotgun (WGS) entry which is preliminary data.</text>
</comment>
<protein>
    <submittedName>
        <fullName evidence="1">Major capsid protein E</fullName>
    </submittedName>
</protein>
<accession>A0A2V1N0Z6</accession>
<proteinExistence type="predicted"/>
<dbReference type="Proteomes" id="UP000245080">
    <property type="component" value="Unassembled WGS sequence"/>
</dbReference>
<dbReference type="EMBL" id="QCXQ01000001">
    <property type="protein sequence ID" value="PWG00961.1"/>
    <property type="molecule type" value="Genomic_DNA"/>
</dbReference>
<dbReference type="OrthoDB" id="47969at2"/>
<name>A0A2V1N0Z6_9LACO</name>
<evidence type="ECO:0000313" key="2">
    <source>
        <dbReference type="Proteomes" id="UP000245080"/>
    </source>
</evidence>
<dbReference type="RefSeq" id="WP_109249674.1">
    <property type="nucleotide sequence ID" value="NZ_QCXQ01000001.1"/>
</dbReference>